<protein>
    <submittedName>
        <fullName evidence="2">Lipase (Class 3)</fullName>
    </submittedName>
</protein>
<evidence type="ECO:0000313" key="3">
    <source>
        <dbReference type="Proteomes" id="UP000245702"/>
    </source>
</evidence>
<dbReference type="Pfam" id="PF01764">
    <property type="entry name" value="Lipase_3"/>
    <property type="match status" value="1"/>
</dbReference>
<keyword evidence="3" id="KW-1185">Reference proteome</keyword>
<dbReference type="InterPro" id="IPR002921">
    <property type="entry name" value="Fungal_lipase-type"/>
</dbReference>
<dbReference type="SUPFAM" id="SSF53474">
    <property type="entry name" value="alpha/beta-Hydrolases"/>
    <property type="match status" value="1"/>
</dbReference>
<dbReference type="RefSeq" id="WP_075756746.1">
    <property type="nucleotide sequence ID" value="NZ_CP146991.1"/>
</dbReference>
<sequence length="438" mass="47964">MKRFLLVWLTAGLLLCIPIISLAGPQEDYEEAYKLYLTAGASAAAYSGRLGELANRYLEQDGWQIDHYRQAQGRTGARYLVARKAGVPFYLVAIVGTENKRDIKTDLKVSKVYFAGSNPAEFAANAAKKNIPNTEPKVHQGFDEFVQAGPSAVLRNPRQVSLSLPDLLHADQTRKLLLTGHSLGGAAATLAGARLLSSGVSPDQLEVITFGAPAVGNAAFAAKYEPSLPLTRIVHTGDPITGVLQTLVGGYRQFGREIKWKPGTTVRDAHQLTGYIDSALKNYYDKRRLAVEAGIQLPAQPAKKQTDHKQRVYILPLANQLPTNLTAEFWYMQEALQDVYQNTLAEYVAANTRTEDWQQAALAAGCRWAIVSEVSASLVKEQKNTYYITVHQTIYDTQTGAVASTAVFSTGTYSLTPLEAFVHAFRGISDHLNSVMTQ</sequence>
<evidence type="ECO:0000313" key="2">
    <source>
        <dbReference type="EMBL" id="CVK18801.1"/>
    </source>
</evidence>
<dbReference type="InterPro" id="IPR051218">
    <property type="entry name" value="Sec_MonoDiacylglyc_Lipase"/>
</dbReference>
<comment type="caution">
    <text evidence="2">The sequence shown here is derived from an EMBL/GenBank/DDBJ whole genome shotgun (WGS) entry which is preliminary data.</text>
</comment>
<reference evidence="2 3" key="1">
    <citation type="submission" date="2016-01" db="EMBL/GenBank/DDBJ databases">
        <authorList>
            <person name="Brown R."/>
        </authorList>
    </citation>
    <scope>NUCLEOTIDE SEQUENCE [LARGE SCALE GENOMIC DNA]</scope>
    <source>
        <strain evidence="2">Sporomusa sphaeroides DSM 2875</strain>
    </source>
</reference>
<proteinExistence type="predicted"/>
<organism evidence="2 3">
    <name type="scientific">Sporomusa sphaeroides DSM 2875</name>
    <dbReference type="NCBI Taxonomy" id="1337886"/>
    <lineage>
        <taxon>Bacteria</taxon>
        <taxon>Bacillati</taxon>
        <taxon>Bacillota</taxon>
        <taxon>Negativicutes</taxon>
        <taxon>Selenomonadales</taxon>
        <taxon>Sporomusaceae</taxon>
        <taxon>Sporomusa</taxon>
    </lineage>
</organism>
<gene>
    <name evidence="2" type="ORF">SSPH_01445</name>
</gene>
<dbReference type="InterPro" id="IPR029058">
    <property type="entry name" value="AB_hydrolase_fold"/>
</dbReference>
<dbReference type="Gene3D" id="3.40.50.1820">
    <property type="entry name" value="alpha/beta hydrolase"/>
    <property type="match status" value="1"/>
</dbReference>
<dbReference type="PANTHER" id="PTHR45856:SF24">
    <property type="entry name" value="FUNGAL LIPASE-LIKE DOMAIN-CONTAINING PROTEIN"/>
    <property type="match status" value="1"/>
</dbReference>
<name>A0ABP2C2Q1_9FIRM</name>
<dbReference type="EMBL" id="FCOW01000006">
    <property type="protein sequence ID" value="CVK18801.1"/>
    <property type="molecule type" value="Genomic_DNA"/>
</dbReference>
<evidence type="ECO:0000259" key="1">
    <source>
        <dbReference type="Pfam" id="PF01764"/>
    </source>
</evidence>
<feature type="domain" description="Fungal lipase-type" evidence="1">
    <location>
        <begin position="92"/>
        <end position="243"/>
    </location>
</feature>
<dbReference type="Proteomes" id="UP000245702">
    <property type="component" value="Unassembled WGS sequence"/>
</dbReference>
<dbReference type="PANTHER" id="PTHR45856">
    <property type="entry name" value="ALPHA/BETA-HYDROLASES SUPERFAMILY PROTEIN"/>
    <property type="match status" value="1"/>
</dbReference>
<accession>A0ABP2C2Q1</accession>